<dbReference type="GO" id="GO:0003700">
    <property type="term" value="F:DNA-binding transcription factor activity"/>
    <property type="evidence" value="ECO:0007669"/>
    <property type="project" value="InterPro"/>
</dbReference>
<dbReference type="InterPro" id="IPR011991">
    <property type="entry name" value="ArsR-like_HTH"/>
</dbReference>
<dbReference type="Gene3D" id="1.10.10.10">
    <property type="entry name" value="Winged helix-like DNA-binding domain superfamily/Winged helix DNA-binding domain"/>
    <property type="match status" value="1"/>
</dbReference>
<dbReference type="AlphaFoldDB" id="A0A8J3QCL7"/>
<proteinExistence type="predicted"/>
<name>A0A8J3QCL7_9ACTN</name>
<dbReference type="EMBL" id="BONY01000047">
    <property type="protein sequence ID" value="GIH08294.1"/>
    <property type="molecule type" value="Genomic_DNA"/>
</dbReference>
<evidence type="ECO:0000313" key="2">
    <source>
        <dbReference type="EMBL" id="GIH08294.1"/>
    </source>
</evidence>
<dbReference type="PANTHER" id="PTHR38600:SF2">
    <property type="entry name" value="SLL0088 PROTEIN"/>
    <property type="match status" value="1"/>
</dbReference>
<dbReference type="CDD" id="cd00090">
    <property type="entry name" value="HTH_ARSR"/>
    <property type="match status" value="1"/>
</dbReference>
<sequence length="121" mass="13182">MLAYAPDLDRVFQALADPGRRLMVDRLSRGPASVSELGRPLAMTLAAVLQHVQVLEACGLVRSAKLGRTRTCSINPAALRSAESWIADRRTMVERNLDRLGEYLAATADQPDPTSHAEGQQ</sequence>
<comment type="caution">
    <text evidence="2">The sequence shown here is derived from an EMBL/GenBank/DDBJ whole genome shotgun (WGS) entry which is preliminary data.</text>
</comment>
<dbReference type="PANTHER" id="PTHR38600">
    <property type="entry name" value="TRANSCRIPTIONAL REGULATORY PROTEIN"/>
    <property type="match status" value="1"/>
</dbReference>
<dbReference type="Pfam" id="PF12840">
    <property type="entry name" value="HTH_20"/>
    <property type="match status" value="1"/>
</dbReference>
<evidence type="ECO:0000313" key="3">
    <source>
        <dbReference type="Proteomes" id="UP000612899"/>
    </source>
</evidence>
<dbReference type="PROSITE" id="PS50987">
    <property type="entry name" value="HTH_ARSR_2"/>
    <property type="match status" value="1"/>
</dbReference>
<dbReference type="SMART" id="SM00418">
    <property type="entry name" value="HTH_ARSR"/>
    <property type="match status" value="1"/>
</dbReference>
<reference evidence="2" key="1">
    <citation type="submission" date="2021-01" db="EMBL/GenBank/DDBJ databases">
        <title>Whole genome shotgun sequence of Rhizocola hellebori NBRC 109834.</title>
        <authorList>
            <person name="Komaki H."/>
            <person name="Tamura T."/>
        </authorList>
    </citation>
    <scope>NUCLEOTIDE SEQUENCE</scope>
    <source>
        <strain evidence="2">NBRC 109834</strain>
    </source>
</reference>
<accession>A0A8J3QCL7</accession>
<feature type="domain" description="HTH arsR-type" evidence="1">
    <location>
        <begin position="1"/>
        <end position="94"/>
    </location>
</feature>
<gene>
    <name evidence="2" type="ORF">Rhe02_63610</name>
</gene>
<protein>
    <submittedName>
        <fullName evidence="2">Transcriptional regulator</fullName>
    </submittedName>
</protein>
<dbReference type="NCBIfam" id="NF033788">
    <property type="entry name" value="HTH_metalloreg"/>
    <property type="match status" value="1"/>
</dbReference>
<keyword evidence="3" id="KW-1185">Reference proteome</keyword>
<evidence type="ECO:0000259" key="1">
    <source>
        <dbReference type="PROSITE" id="PS50987"/>
    </source>
</evidence>
<dbReference type="InterPro" id="IPR036388">
    <property type="entry name" value="WH-like_DNA-bd_sf"/>
</dbReference>
<dbReference type="Proteomes" id="UP000612899">
    <property type="component" value="Unassembled WGS sequence"/>
</dbReference>
<dbReference type="SUPFAM" id="SSF46785">
    <property type="entry name" value="Winged helix' DNA-binding domain"/>
    <property type="match status" value="1"/>
</dbReference>
<dbReference type="RefSeq" id="WP_239124170.1">
    <property type="nucleotide sequence ID" value="NZ_BONY01000047.1"/>
</dbReference>
<dbReference type="InterPro" id="IPR036390">
    <property type="entry name" value="WH_DNA-bd_sf"/>
</dbReference>
<organism evidence="2 3">
    <name type="scientific">Rhizocola hellebori</name>
    <dbReference type="NCBI Taxonomy" id="1392758"/>
    <lineage>
        <taxon>Bacteria</taxon>
        <taxon>Bacillati</taxon>
        <taxon>Actinomycetota</taxon>
        <taxon>Actinomycetes</taxon>
        <taxon>Micromonosporales</taxon>
        <taxon>Micromonosporaceae</taxon>
        <taxon>Rhizocola</taxon>
    </lineage>
</organism>
<dbReference type="InterPro" id="IPR001845">
    <property type="entry name" value="HTH_ArsR_DNA-bd_dom"/>
</dbReference>